<protein>
    <submittedName>
        <fullName evidence="1">Uncharacterized protein</fullName>
    </submittedName>
</protein>
<dbReference type="EMBL" id="AP019298">
    <property type="protein sequence ID" value="BBG97290.1"/>
    <property type="molecule type" value="Genomic_DNA"/>
</dbReference>
<sequence>MSPIAVPIIFFGPKMKKSPLQQLNPTQSDTLLELSHSERIKTSCFTIIADAGGGDFGEWRKWWSRWVPLSLVVGRGQRGPVGLGRGVVPEGLRRKFDDDAFQGLCRCVPLRRLHRHRWRRWPASLWNPQDIFMEEGEVGFGATYILATVEDLVELGANIRTGLGVHQRTRDE</sequence>
<dbReference type="AlphaFoldDB" id="A0A4Y1QZJ5"/>
<reference evidence="1" key="1">
    <citation type="journal article" date="2019" name="Science">
        <title>Mutation of a bHLH transcription factor allowed almond domestication.</title>
        <authorList>
            <person name="Sanchez-Perez R."/>
            <person name="Pavan S."/>
            <person name="Mazzeo R."/>
            <person name="Moldovan C."/>
            <person name="Aiese Cigliano R."/>
            <person name="Del Cueto J."/>
            <person name="Ricciardi F."/>
            <person name="Lotti C."/>
            <person name="Ricciardi L."/>
            <person name="Dicenta F."/>
            <person name="Lopez-Marques R.L."/>
            <person name="Lindberg Moller B."/>
        </authorList>
    </citation>
    <scope>NUCLEOTIDE SEQUENCE</scope>
</reference>
<evidence type="ECO:0000313" key="1">
    <source>
        <dbReference type="EMBL" id="BBG97290.1"/>
    </source>
</evidence>
<accession>A0A4Y1QZJ5</accession>
<organism evidence="1">
    <name type="scientific">Prunus dulcis</name>
    <name type="common">Almond</name>
    <name type="synonym">Amygdalus dulcis</name>
    <dbReference type="NCBI Taxonomy" id="3755"/>
    <lineage>
        <taxon>Eukaryota</taxon>
        <taxon>Viridiplantae</taxon>
        <taxon>Streptophyta</taxon>
        <taxon>Embryophyta</taxon>
        <taxon>Tracheophyta</taxon>
        <taxon>Spermatophyta</taxon>
        <taxon>Magnoliopsida</taxon>
        <taxon>eudicotyledons</taxon>
        <taxon>Gunneridae</taxon>
        <taxon>Pentapetalae</taxon>
        <taxon>rosids</taxon>
        <taxon>fabids</taxon>
        <taxon>Rosales</taxon>
        <taxon>Rosaceae</taxon>
        <taxon>Amygdaloideae</taxon>
        <taxon>Amygdaleae</taxon>
        <taxon>Prunus</taxon>
    </lineage>
</organism>
<name>A0A4Y1QZJ5_PRUDU</name>
<proteinExistence type="predicted"/>
<gene>
    <name evidence="1" type="ORF">Prudu_006363</name>
</gene>